<evidence type="ECO:0000313" key="1">
    <source>
        <dbReference type="Proteomes" id="UP000050795"/>
    </source>
</evidence>
<organism evidence="1 2">
    <name type="scientific">Trichobilharzia regenti</name>
    <name type="common">Nasal bird schistosome</name>
    <dbReference type="NCBI Taxonomy" id="157069"/>
    <lineage>
        <taxon>Eukaryota</taxon>
        <taxon>Metazoa</taxon>
        <taxon>Spiralia</taxon>
        <taxon>Lophotrochozoa</taxon>
        <taxon>Platyhelminthes</taxon>
        <taxon>Trematoda</taxon>
        <taxon>Digenea</taxon>
        <taxon>Strigeidida</taxon>
        <taxon>Schistosomatoidea</taxon>
        <taxon>Schistosomatidae</taxon>
        <taxon>Trichobilharzia</taxon>
    </lineage>
</organism>
<dbReference type="AlphaFoldDB" id="A0AA85JPP9"/>
<protein>
    <recommendedName>
        <fullName evidence="3">TPR_REGION domain-containing protein</fullName>
    </recommendedName>
</protein>
<dbReference type="InterPro" id="IPR042621">
    <property type="entry name" value="TTC23/TTC23L"/>
</dbReference>
<reference evidence="1" key="1">
    <citation type="submission" date="2022-06" db="EMBL/GenBank/DDBJ databases">
        <authorList>
            <person name="Berger JAMES D."/>
            <person name="Berger JAMES D."/>
        </authorList>
    </citation>
    <scope>NUCLEOTIDE SEQUENCE [LARGE SCALE GENOMIC DNA]</scope>
</reference>
<sequence>MVKKLEISKTPEEKLTENEMTINEHILNSSDKATDKIFHALCECLALSRIIYEEKEWHNAQYYCCLGYFYITYKGHKYALQAESHAEKAIKLLSHTLNSVHEESTNDYHSNNDLIISCLILLSYYTLAKSKSILQKRKEALGLINQTEKALCKAEKQFDLIQNAKHFTGSIDDHNKSSEDSKTILEDYYEQWDHSTLLRLDRNFFPNLYSLKLRIYNLHGKIAYENEKFDLSYENYLKALKLIEEKYDAESKETIAIYQALGRIEEYRKGDGYGDKAISHFQKAYEISKRIFNEKSEIQNLIELMRSVYILCTACVKLNSKMNKVEELLGETLQAIATFSVTNNQQSNDNLIDNVITENMDLSPTTDESPLNHHDSTDQFVNINNKYSNETVIKSTCCLRSLLVKIYIKQNRFQEALCLLQENLNIQEDIYGMYNADVIKTRQLILSIHMVQGNFSEAVNQAELCLSLEEFTFGVKSKQVKKTKEILEALSSYKKSGQFSNTTH</sequence>
<name>A0AA85JPP9_TRIRE</name>
<dbReference type="InterPro" id="IPR011990">
    <property type="entry name" value="TPR-like_helical_dom_sf"/>
</dbReference>
<accession>A0AA85JPP9</accession>
<proteinExistence type="predicted"/>
<dbReference type="PANTHER" id="PTHR14485">
    <property type="entry name" value="TETRATRICOPEPTIDE REPEAT PROTEIN 23"/>
    <property type="match status" value="1"/>
</dbReference>
<dbReference type="WBParaSite" id="TREG1_36970.1">
    <property type="protein sequence ID" value="TREG1_36970.1"/>
    <property type="gene ID" value="TREG1_36970"/>
</dbReference>
<dbReference type="SUPFAM" id="SSF48452">
    <property type="entry name" value="TPR-like"/>
    <property type="match status" value="1"/>
</dbReference>
<dbReference type="Proteomes" id="UP000050795">
    <property type="component" value="Unassembled WGS sequence"/>
</dbReference>
<keyword evidence="1" id="KW-1185">Reference proteome</keyword>
<dbReference type="PANTHER" id="PTHR14485:SF2">
    <property type="entry name" value="FUNGAL STAND N-TERMINAL GOODBYE DOMAIN-CONTAINING PROTEIN"/>
    <property type="match status" value="1"/>
</dbReference>
<dbReference type="Gene3D" id="1.25.40.10">
    <property type="entry name" value="Tetratricopeptide repeat domain"/>
    <property type="match status" value="2"/>
</dbReference>
<evidence type="ECO:0008006" key="3">
    <source>
        <dbReference type="Google" id="ProtNLM"/>
    </source>
</evidence>
<evidence type="ECO:0000313" key="2">
    <source>
        <dbReference type="WBParaSite" id="TREG1_36970.1"/>
    </source>
</evidence>
<reference evidence="2" key="2">
    <citation type="submission" date="2023-11" db="UniProtKB">
        <authorList>
            <consortium name="WormBaseParasite"/>
        </authorList>
    </citation>
    <scope>IDENTIFICATION</scope>
</reference>